<accession>A0A0S4JKH0</accession>
<name>A0A0S4JKH0_BODSA</name>
<dbReference type="OMA" id="CQERAHE"/>
<organism evidence="2 3">
    <name type="scientific">Bodo saltans</name>
    <name type="common">Flagellated protozoan</name>
    <dbReference type="NCBI Taxonomy" id="75058"/>
    <lineage>
        <taxon>Eukaryota</taxon>
        <taxon>Discoba</taxon>
        <taxon>Euglenozoa</taxon>
        <taxon>Kinetoplastea</taxon>
        <taxon>Metakinetoplastina</taxon>
        <taxon>Eubodonida</taxon>
        <taxon>Bodonidae</taxon>
        <taxon>Bodo</taxon>
    </lineage>
</organism>
<reference evidence="3" key="1">
    <citation type="submission" date="2015-09" db="EMBL/GenBank/DDBJ databases">
        <authorList>
            <consortium name="Pathogen Informatics"/>
        </authorList>
    </citation>
    <scope>NUCLEOTIDE SEQUENCE [LARGE SCALE GENOMIC DNA]</scope>
    <source>
        <strain evidence="3">Lake Konstanz</strain>
    </source>
</reference>
<dbReference type="AlphaFoldDB" id="A0A0S4JKH0"/>
<keyword evidence="1" id="KW-0812">Transmembrane</keyword>
<protein>
    <submittedName>
        <fullName evidence="2">Membrane-associated protein, putative</fullName>
    </submittedName>
</protein>
<keyword evidence="1" id="KW-1133">Transmembrane helix</keyword>
<proteinExistence type="predicted"/>
<feature type="transmembrane region" description="Helical" evidence="1">
    <location>
        <begin position="15"/>
        <end position="36"/>
    </location>
</feature>
<gene>
    <name evidence="2" type="ORF">BSAL_22710</name>
</gene>
<keyword evidence="1" id="KW-0472">Membrane</keyword>
<dbReference type="Proteomes" id="UP000051952">
    <property type="component" value="Unassembled WGS sequence"/>
</dbReference>
<evidence type="ECO:0000256" key="1">
    <source>
        <dbReference type="SAM" id="Phobius"/>
    </source>
</evidence>
<keyword evidence="3" id="KW-1185">Reference proteome</keyword>
<evidence type="ECO:0000313" key="2">
    <source>
        <dbReference type="EMBL" id="CUG89680.1"/>
    </source>
</evidence>
<dbReference type="EMBL" id="CYKH01001759">
    <property type="protein sequence ID" value="CUG89680.1"/>
    <property type="molecule type" value="Genomic_DNA"/>
</dbReference>
<sequence length="294" mass="32795">MTTERRTLLLIQRRAITFLAVYASVLFATAILLIGLKTREIPCQELAHELVLPIFVSPSVDDSTLLPAVLEALARSGLNAHLNHRPVNGSIGFGGTYVSIDTPNGALKASNFQLLRQTGTDGQSQREVIRVRYVSDDLCATLAPRVLDINHNVDRDVVVSKRIAELLDSQRVFYHETVLHSMFPVVLTKFSQLENLVPSFRDLNLEHGDLLEERNEMSYSVVTNAPILSSGAEVPVSIVIEEWSTKAGRQFWKVFLRCNDPRWEALARGTQEALMARLSNWRIEASSIGAAVQY</sequence>
<dbReference type="VEuPathDB" id="TriTrypDB:BSAL_22710"/>
<evidence type="ECO:0000313" key="3">
    <source>
        <dbReference type="Proteomes" id="UP000051952"/>
    </source>
</evidence>